<dbReference type="InterPro" id="IPR049152">
    <property type="entry name" value="EFR3-like_ARM"/>
</dbReference>
<comment type="caution">
    <text evidence="3">The sequence shown here is derived from an EMBL/GenBank/DDBJ whole genome shotgun (WGS) entry which is preliminary data.</text>
</comment>
<name>A0A1D1W1I7_RAMVA</name>
<sequence length="851" mass="96008">MGITDCCGKCKPKYKRLVDNIYPATAQEGVDRAHLDKLVFYSLSHPDKLDKIGKYLLFCLEYYLSRKRYEYARMSMEAMDSLLSSCKSSDQHTRLNLFVGSFLKMNLHLLECSDVGLQGYAVNSFVKFADIPEDIPSYHRSYDQFVDKFSMMCHNNDANPQTRKAIRRAGMMGLRGIIRKTVSDDLQVNIWEQVHMDKIIPSLIFNMQQTEDMRKGTTEALNGSENISALDAQELEKYATQILQEICGRTMFANIKVVMSPALKHLDNNGLWVPGEFAIYVIKTICYAIPNQYAYKAVQIIVGHLDNHIQSPPAMKTTIAKCLAQTVDIATSVGPSVFEVFSALLRHLKISVERQIRSSEHGEQLYQEALVVTIGEFATNLPDYQKIEIMRFIMDKVVVRGGDVSVSETWLPLLLLRSLLKVATKYVPVQMTTTFPIAFLELLMRVSLSPSVEVRILVHAIFHTLLDRHGNLQKLAESPEIPSKLPLTVQDPPSTEDANFAKNNMRRLILCLYENVDRSDNTGGLLKALQATVVLLLLELGKVPDVLVEFLRFLFAIQDLAMTSLDMQNSLQRNATLGICASGFSLVPRFINAPRFNQHIDEVIAERQRGFQETLPPACFGTNRNISSVVLPAKLPSRSSSKSSVAGTPVAGPPLFSLASLLEDIEKDDLRLDAAYLQTKYETVSFDGDRDRDFDKRSLSHSRSTLYGEDEDRRSEDGAYQKIPEEESLKNEEDISVEAFRRILHENGDARRAEILEKTRRMNEISKTATFKELIAMQEKWDSRLSLTVLRILRTPPQSSPDSSSVSDFDMDDEHETTPTEKLELKIKRGFRKMSTGHVVEPPSGASTVHA</sequence>
<dbReference type="EMBL" id="BDGG01000013">
    <property type="protein sequence ID" value="GAV06563.1"/>
    <property type="molecule type" value="Genomic_DNA"/>
</dbReference>
<protein>
    <recommendedName>
        <fullName evidence="5">Protein EFR3 homolog B</fullName>
    </recommendedName>
</protein>
<evidence type="ECO:0008006" key="5">
    <source>
        <dbReference type="Google" id="ProtNLM"/>
    </source>
</evidence>
<dbReference type="SUPFAM" id="SSF48371">
    <property type="entry name" value="ARM repeat"/>
    <property type="match status" value="1"/>
</dbReference>
<keyword evidence="4" id="KW-1185">Reference proteome</keyword>
<dbReference type="GO" id="GO:0005886">
    <property type="term" value="C:plasma membrane"/>
    <property type="evidence" value="ECO:0007669"/>
    <property type="project" value="TreeGrafter"/>
</dbReference>
<dbReference type="PANTHER" id="PTHR12444">
    <property type="entry name" value="PROTEIN EFR3 HOMOLOG CMP44E"/>
    <property type="match status" value="1"/>
</dbReference>
<feature type="compositionally biased region" description="Basic and acidic residues" evidence="2">
    <location>
        <begin position="711"/>
        <end position="731"/>
    </location>
</feature>
<evidence type="ECO:0000313" key="3">
    <source>
        <dbReference type="EMBL" id="GAV06563.1"/>
    </source>
</evidence>
<proteinExistence type="inferred from homology"/>
<dbReference type="GO" id="GO:0072659">
    <property type="term" value="P:protein localization to plasma membrane"/>
    <property type="evidence" value="ECO:0007669"/>
    <property type="project" value="TreeGrafter"/>
</dbReference>
<evidence type="ECO:0000256" key="2">
    <source>
        <dbReference type="SAM" id="MobiDB-lite"/>
    </source>
</evidence>
<dbReference type="STRING" id="947166.A0A1D1W1I7"/>
<evidence type="ECO:0000256" key="1">
    <source>
        <dbReference type="ARBA" id="ARBA00010216"/>
    </source>
</evidence>
<feature type="region of interest" description="Disordered" evidence="2">
    <location>
        <begin position="692"/>
        <end position="731"/>
    </location>
</feature>
<evidence type="ECO:0000313" key="4">
    <source>
        <dbReference type="Proteomes" id="UP000186922"/>
    </source>
</evidence>
<organism evidence="3 4">
    <name type="scientific">Ramazzottius varieornatus</name>
    <name type="common">Water bear</name>
    <name type="synonym">Tardigrade</name>
    <dbReference type="NCBI Taxonomy" id="947166"/>
    <lineage>
        <taxon>Eukaryota</taxon>
        <taxon>Metazoa</taxon>
        <taxon>Ecdysozoa</taxon>
        <taxon>Tardigrada</taxon>
        <taxon>Eutardigrada</taxon>
        <taxon>Parachela</taxon>
        <taxon>Hypsibioidea</taxon>
        <taxon>Ramazzottiidae</taxon>
        <taxon>Ramazzottius</taxon>
    </lineage>
</organism>
<dbReference type="Proteomes" id="UP000186922">
    <property type="component" value="Unassembled WGS sequence"/>
</dbReference>
<reference evidence="3 4" key="1">
    <citation type="journal article" date="2016" name="Nat. Commun.">
        <title>Extremotolerant tardigrade genome and improved radiotolerance of human cultured cells by tardigrade-unique protein.</title>
        <authorList>
            <person name="Hashimoto T."/>
            <person name="Horikawa D.D."/>
            <person name="Saito Y."/>
            <person name="Kuwahara H."/>
            <person name="Kozuka-Hata H."/>
            <person name="Shin-I T."/>
            <person name="Minakuchi Y."/>
            <person name="Ohishi K."/>
            <person name="Motoyama A."/>
            <person name="Aizu T."/>
            <person name="Enomoto A."/>
            <person name="Kondo K."/>
            <person name="Tanaka S."/>
            <person name="Hara Y."/>
            <person name="Koshikawa S."/>
            <person name="Sagara H."/>
            <person name="Miura T."/>
            <person name="Yokobori S."/>
            <person name="Miyagawa K."/>
            <person name="Suzuki Y."/>
            <person name="Kubo T."/>
            <person name="Oyama M."/>
            <person name="Kohara Y."/>
            <person name="Fujiyama A."/>
            <person name="Arakawa K."/>
            <person name="Katayama T."/>
            <person name="Toyoda A."/>
            <person name="Kunieda T."/>
        </authorList>
    </citation>
    <scope>NUCLEOTIDE SEQUENCE [LARGE SCALE GENOMIC DNA]</scope>
    <source>
        <strain evidence="3 4">YOKOZUNA-1</strain>
    </source>
</reference>
<dbReference type="OrthoDB" id="19232at2759"/>
<dbReference type="PANTHER" id="PTHR12444:SF8">
    <property type="entry name" value="PROTEIN EFR3 HOMOLOG CMP44E"/>
    <property type="match status" value="1"/>
</dbReference>
<gene>
    <name evidence="3" type="primary">RvY_16529-1</name>
    <name evidence="3" type="synonym">RvY_16529.1</name>
    <name evidence="3" type="ORF">RvY_16529</name>
</gene>
<feature type="region of interest" description="Disordered" evidence="2">
    <location>
        <begin position="795"/>
        <end position="823"/>
    </location>
</feature>
<dbReference type="AlphaFoldDB" id="A0A1D1W1I7"/>
<comment type="similarity">
    <text evidence="1">Belongs to the EFR3 family.</text>
</comment>
<dbReference type="Pfam" id="PF21052">
    <property type="entry name" value="EFR3_ARM"/>
    <property type="match status" value="1"/>
</dbReference>
<dbReference type="InterPro" id="IPR051851">
    <property type="entry name" value="EFR3_Homologs"/>
</dbReference>
<dbReference type="InterPro" id="IPR016024">
    <property type="entry name" value="ARM-type_fold"/>
</dbReference>
<accession>A0A1D1W1I7</accession>